<accession>A0A0K2GD02</accession>
<dbReference type="AlphaFoldDB" id="A0A0K2GD02"/>
<keyword evidence="1" id="KW-0175">Coiled coil</keyword>
<evidence type="ECO:0000313" key="4">
    <source>
        <dbReference type="Proteomes" id="UP000069205"/>
    </source>
</evidence>
<evidence type="ECO:0000256" key="2">
    <source>
        <dbReference type="SAM" id="MobiDB-lite"/>
    </source>
</evidence>
<dbReference type="Proteomes" id="UP000069205">
    <property type="component" value="Chromosome"/>
</dbReference>
<feature type="region of interest" description="Disordered" evidence="2">
    <location>
        <begin position="1"/>
        <end position="24"/>
    </location>
</feature>
<dbReference type="KEGG" id="nmv:NITMOv2_2413"/>
<keyword evidence="4" id="KW-1185">Reference proteome</keyword>
<name>A0A0K2GD02_NITMO</name>
<reference evidence="3 4" key="1">
    <citation type="journal article" date="2015" name="Proc. Natl. Acad. Sci. U.S.A.">
        <title>Expanded metabolic versatility of ubiquitous nitrite-oxidizing bacteria from the genus Nitrospira.</title>
        <authorList>
            <person name="Koch H."/>
            <person name="Lucker S."/>
            <person name="Albertsen M."/>
            <person name="Kitzinger K."/>
            <person name="Herbold C."/>
            <person name="Spieck E."/>
            <person name="Nielsen P.H."/>
            <person name="Wagner M."/>
            <person name="Daims H."/>
        </authorList>
    </citation>
    <scope>NUCLEOTIDE SEQUENCE [LARGE SCALE GENOMIC DNA]</scope>
    <source>
        <strain evidence="3 4">NSP M-1</strain>
    </source>
</reference>
<evidence type="ECO:0000256" key="1">
    <source>
        <dbReference type="SAM" id="Coils"/>
    </source>
</evidence>
<organism evidence="3 4">
    <name type="scientific">Nitrospira moscoviensis</name>
    <dbReference type="NCBI Taxonomy" id="42253"/>
    <lineage>
        <taxon>Bacteria</taxon>
        <taxon>Pseudomonadati</taxon>
        <taxon>Nitrospirota</taxon>
        <taxon>Nitrospiria</taxon>
        <taxon>Nitrospirales</taxon>
        <taxon>Nitrospiraceae</taxon>
        <taxon>Nitrospira</taxon>
    </lineage>
</organism>
<gene>
    <name evidence="3" type="ORF">NITMOv2_2413</name>
</gene>
<evidence type="ECO:0000313" key="3">
    <source>
        <dbReference type="EMBL" id="ALA58828.1"/>
    </source>
</evidence>
<dbReference type="OrthoDB" id="9796903at2"/>
<protein>
    <submittedName>
        <fullName evidence="3">Uncharacterized protein</fullName>
    </submittedName>
</protein>
<dbReference type="STRING" id="42253.NITMOv2_2413"/>
<sequence length="100" mass="11692">MKRDVIVAALPRRNSKPAARPANRSAASLADMVWRLERLEGQLQKLSELVREHAEDVDRLVRIVAEDRDVIRRQLLRKHHEKVRVRKHLREANSKVGFDN</sequence>
<dbReference type="RefSeq" id="WP_053379932.1">
    <property type="nucleotide sequence ID" value="NZ_CP011801.1"/>
</dbReference>
<proteinExistence type="predicted"/>
<dbReference type="PATRIC" id="fig|42253.5.peg.2380"/>
<feature type="coiled-coil region" evidence="1">
    <location>
        <begin position="29"/>
        <end position="56"/>
    </location>
</feature>
<dbReference type="EMBL" id="CP011801">
    <property type="protein sequence ID" value="ALA58828.1"/>
    <property type="molecule type" value="Genomic_DNA"/>
</dbReference>